<keyword evidence="1" id="KW-1133">Transmembrane helix</keyword>
<keyword evidence="1" id="KW-0812">Transmembrane</keyword>
<evidence type="ECO:0000256" key="1">
    <source>
        <dbReference type="SAM" id="Phobius"/>
    </source>
</evidence>
<evidence type="ECO:0000313" key="3">
    <source>
        <dbReference type="Proteomes" id="UP000178068"/>
    </source>
</evidence>
<dbReference type="Gene3D" id="3.30.700.10">
    <property type="entry name" value="Glycoprotein, Type 4 Pilin"/>
    <property type="match status" value="1"/>
</dbReference>
<reference evidence="2 3" key="1">
    <citation type="journal article" date="2016" name="Nat. Commun.">
        <title>Thousands of microbial genomes shed light on interconnected biogeochemical processes in an aquifer system.</title>
        <authorList>
            <person name="Anantharaman K."/>
            <person name="Brown C.T."/>
            <person name="Hug L.A."/>
            <person name="Sharon I."/>
            <person name="Castelle C.J."/>
            <person name="Probst A.J."/>
            <person name="Thomas B.C."/>
            <person name="Singh A."/>
            <person name="Wilkins M.J."/>
            <person name="Karaoz U."/>
            <person name="Brodie E.L."/>
            <person name="Williams K.H."/>
            <person name="Hubbard S.S."/>
            <person name="Banfield J.F."/>
        </authorList>
    </citation>
    <scope>NUCLEOTIDE SEQUENCE [LARGE SCALE GENOMIC DNA]</scope>
</reference>
<dbReference type="EMBL" id="MHCZ01000027">
    <property type="protein sequence ID" value="OGY29574.1"/>
    <property type="molecule type" value="Genomic_DNA"/>
</dbReference>
<organism evidence="2 3">
    <name type="scientific">Candidatus Woykebacteria bacterium RIFCSPHIGHO2_12_FULL_45_10</name>
    <dbReference type="NCBI Taxonomy" id="1802603"/>
    <lineage>
        <taxon>Bacteria</taxon>
        <taxon>Candidatus Woykeibacteriota</taxon>
    </lineage>
</organism>
<dbReference type="STRING" id="1802603.A3F35_02750"/>
<proteinExistence type="predicted"/>
<gene>
    <name evidence="2" type="ORF">A3F35_02750</name>
</gene>
<dbReference type="Proteomes" id="UP000178068">
    <property type="component" value="Unassembled WGS sequence"/>
</dbReference>
<feature type="transmembrane region" description="Helical" evidence="1">
    <location>
        <begin position="12"/>
        <end position="33"/>
    </location>
</feature>
<sequence length="175" mass="19971">MTKFPQKQAGFGLIGLLVFAAVVFALVNLYSYFNPNFSLAKYSPVNYFKQKRDETRKADLKRLQGALESYYEEHGNHYPAGVGFCGRISNVLNSEVVTALTPYFPPNKFPEDPGYKGTGKDYFYAKLDHESYALMAVLELPPRISPDQQELYNFKGCHDWPGDDVFNYRLDTSDH</sequence>
<keyword evidence="1" id="KW-0472">Membrane</keyword>
<accession>A0A1G1WPE3</accession>
<comment type="caution">
    <text evidence="2">The sequence shown here is derived from an EMBL/GenBank/DDBJ whole genome shotgun (WGS) entry which is preliminary data.</text>
</comment>
<protein>
    <recommendedName>
        <fullName evidence="4">Type II secretion system protein GspG C-terminal domain-containing protein</fullName>
    </recommendedName>
</protein>
<evidence type="ECO:0000313" key="2">
    <source>
        <dbReference type="EMBL" id="OGY29574.1"/>
    </source>
</evidence>
<dbReference type="AlphaFoldDB" id="A0A1G1WPE3"/>
<evidence type="ECO:0008006" key="4">
    <source>
        <dbReference type="Google" id="ProtNLM"/>
    </source>
</evidence>
<name>A0A1G1WPE3_9BACT</name>